<keyword evidence="4" id="KW-1185">Reference proteome</keyword>
<reference evidence="4" key="1">
    <citation type="journal article" date="2019" name="Int. J. Syst. Evol. Microbiol.">
        <title>The Global Catalogue of Microorganisms (GCM) 10K type strain sequencing project: providing services to taxonomists for standard genome sequencing and annotation.</title>
        <authorList>
            <consortium name="The Broad Institute Genomics Platform"/>
            <consortium name="The Broad Institute Genome Sequencing Center for Infectious Disease"/>
            <person name="Wu L."/>
            <person name="Ma J."/>
        </authorList>
    </citation>
    <scope>NUCLEOTIDE SEQUENCE [LARGE SCALE GENOMIC DNA]</scope>
    <source>
        <strain evidence="4">JCM 17459</strain>
    </source>
</reference>
<evidence type="ECO:0000313" key="4">
    <source>
        <dbReference type="Proteomes" id="UP001499841"/>
    </source>
</evidence>
<keyword evidence="2" id="KW-0732">Signal</keyword>
<comment type="caution">
    <text evidence="3">The sequence shown here is derived from an EMBL/GenBank/DDBJ whole genome shotgun (WGS) entry which is preliminary data.</text>
</comment>
<protein>
    <recommendedName>
        <fullName evidence="5">Right handed beta helix domain-containing protein</fullName>
    </recommendedName>
</protein>
<evidence type="ECO:0000256" key="1">
    <source>
        <dbReference type="SAM" id="MobiDB-lite"/>
    </source>
</evidence>
<accession>A0ABP6UJT0</accession>
<feature type="chain" id="PRO_5046571801" description="Right handed beta helix domain-containing protein" evidence="2">
    <location>
        <begin position="21"/>
        <end position="291"/>
    </location>
</feature>
<dbReference type="InterPro" id="IPR011050">
    <property type="entry name" value="Pectin_lyase_fold/virulence"/>
</dbReference>
<dbReference type="EMBL" id="BAABBA010000026">
    <property type="protein sequence ID" value="GAA3509877.1"/>
    <property type="molecule type" value="Genomic_DNA"/>
</dbReference>
<feature type="signal peptide" evidence="2">
    <location>
        <begin position="1"/>
        <end position="20"/>
    </location>
</feature>
<evidence type="ECO:0000256" key="2">
    <source>
        <dbReference type="SAM" id="SignalP"/>
    </source>
</evidence>
<gene>
    <name evidence="3" type="ORF">GCM10022262_36920</name>
</gene>
<dbReference type="SUPFAM" id="SSF51126">
    <property type="entry name" value="Pectin lyase-like"/>
    <property type="match status" value="1"/>
</dbReference>
<feature type="region of interest" description="Disordered" evidence="1">
    <location>
        <begin position="19"/>
        <end position="65"/>
    </location>
</feature>
<evidence type="ECO:0008006" key="5">
    <source>
        <dbReference type="Google" id="ProtNLM"/>
    </source>
</evidence>
<organism evidence="3 4">
    <name type="scientific">Georgenia daeguensis</name>
    <dbReference type="NCBI Taxonomy" id="908355"/>
    <lineage>
        <taxon>Bacteria</taxon>
        <taxon>Bacillati</taxon>
        <taxon>Actinomycetota</taxon>
        <taxon>Actinomycetes</taxon>
        <taxon>Micrococcales</taxon>
        <taxon>Bogoriellaceae</taxon>
        <taxon>Georgenia</taxon>
    </lineage>
</organism>
<name>A0ABP6UJT0_9MICO</name>
<dbReference type="Gene3D" id="2.160.20.10">
    <property type="entry name" value="Single-stranded right-handed beta-helix, Pectin lyase-like"/>
    <property type="match status" value="1"/>
</dbReference>
<feature type="compositionally biased region" description="Pro residues" evidence="1">
    <location>
        <begin position="36"/>
        <end position="47"/>
    </location>
</feature>
<dbReference type="InterPro" id="IPR012334">
    <property type="entry name" value="Pectin_lyas_fold"/>
</dbReference>
<evidence type="ECO:0000313" key="3">
    <source>
        <dbReference type="EMBL" id="GAA3509877.1"/>
    </source>
</evidence>
<sequence>MTLLAVLAAVLSLVAGCSDEAPGPTPTEPPTSGAPSPTPSPTPPPPQVSDFPDETSTGVPAGTRLERSEKLKITEDGTVIDGLEIFGNVVVEADDVVIRNSRVVMTSGKIAIRVEGENFLMEDSEIDGQGRANPAVAFNDYTLRRVRIYNVAEGPRIAGDDVTIEDSYIHDVVQRGDNHTDVIQVMKGENIVIRGNNLQAYNPETGNFGNAAFMFGEDSGPVSGCLVEGNLMNGGNYTVNGGGSGTDGAACEFRDNAFQGDSRYGASANLGPNVVWDDSNVEVGSWRPVRG</sequence>
<proteinExistence type="predicted"/>
<dbReference type="Proteomes" id="UP001499841">
    <property type="component" value="Unassembled WGS sequence"/>
</dbReference>